<evidence type="ECO:0000313" key="1">
    <source>
        <dbReference type="EMBL" id="KAA6342941.1"/>
    </source>
</evidence>
<protein>
    <submittedName>
        <fullName evidence="1">Uncharacterized protein</fullName>
    </submittedName>
</protein>
<organism evidence="1">
    <name type="scientific">termite gut metagenome</name>
    <dbReference type="NCBI Taxonomy" id="433724"/>
    <lineage>
        <taxon>unclassified sequences</taxon>
        <taxon>metagenomes</taxon>
        <taxon>organismal metagenomes</taxon>
    </lineage>
</organism>
<sequence length="344" mass="39393">MKIEIGESVIVSWLKHVIRCQLVQTNWKASSGIKNVGDVGIARKIWNTATNAELYPEFDGIFKNSSFEQSIRQAEIDAIGVYFSKGQNKIYAGDVAYHEGGLNYGDTEETITRIAKKYLRTVMCLVAHFGIEKGEIFFASPKINKNLFTNSKVVTDGLNGIINSLNKLCTSLNLQYTIKLYYNNVFYDEIISPLDQIMNDIADTGELYIRSMQLHKLSSGFASTSENIQRQPKPQKNATTIVADQTNYIKIGELVKTTFKFLLENGAVTNEEIEQMQTLEYSKRVFDLQYPVLNKQRDPLVRYYAQIVYINGEKYYICSQWFEASTNNDRPFLEKWIEEHLALI</sequence>
<gene>
    <name evidence="1" type="ORF">EZS27_009346</name>
</gene>
<name>A0A5J4SCG3_9ZZZZ</name>
<comment type="caution">
    <text evidence="1">The sequence shown here is derived from an EMBL/GenBank/DDBJ whole genome shotgun (WGS) entry which is preliminary data.</text>
</comment>
<dbReference type="EMBL" id="SNRY01000298">
    <property type="protein sequence ID" value="KAA6342941.1"/>
    <property type="molecule type" value="Genomic_DNA"/>
</dbReference>
<reference evidence="1" key="1">
    <citation type="submission" date="2019-03" db="EMBL/GenBank/DDBJ databases">
        <title>Single cell metagenomics reveals metabolic interactions within the superorganism composed of flagellate Streblomastix strix and complex community of Bacteroidetes bacteria on its surface.</title>
        <authorList>
            <person name="Treitli S.C."/>
            <person name="Kolisko M."/>
            <person name="Husnik F."/>
            <person name="Keeling P."/>
            <person name="Hampl V."/>
        </authorList>
    </citation>
    <scope>NUCLEOTIDE SEQUENCE</scope>
    <source>
        <strain evidence="1">STM</strain>
    </source>
</reference>
<proteinExistence type="predicted"/>
<accession>A0A5J4SCG3</accession>
<dbReference type="AlphaFoldDB" id="A0A5J4SCG3"/>